<accession>A0A7T5RJ54</accession>
<dbReference type="EMBL" id="CP066690">
    <property type="protein sequence ID" value="QQG45069.1"/>
    <property type="molecule type" value="Genomic_DNA"/>
</dbReference>
<dbReference type="PANTHER" id="PTHR23419:SF8">
    <property type="entry name" value="FI09726P"/>
    <property type="match status" value="1"/>
</dbReference>
<sequence>MLLVYITCKNKKEAQKIGLALLKKRLVGCSLVIPHATSFYWWPPKKNKIEKSREAVLLVKTLEKKFPRLEREAKKLHSYTVPCILALPVAKINKDYLVWLRKEI</sequence>
<dbReference type="Pfam" id="PF03091">
    <property type="entry name" value="CutA1"/>
    <property type="match status" value="1"/>
</dbReference>
<dbReference type="PANTHER" id="PTHR23419">
    <property type="entry name" value="DIVALENT CATION TOLERANCE CUTA-RELATED"/>
    <property type="match status" value="1"/>
</dbReference>
<dbReference type="InterPro" id="IPR015867">
    <property type="entry name" value="N-reg_PII/ATP_PRibTrfase_C"/>
</dbReference>
<dbReference type="Gene3D" id="3.30.70.120">
    <property type="match status" value="1"/>
</dbReference>
<reference evidence="2 3" key="1">
    <citation type="submission" date="2020-07" db="EMBL/GenBank/DDBJ databases">
        <title>Huge and variable diversity of episymbiotic CPR bacteria and DPANN archaea in groundwater ecosystems.</title>
        <authorList>
            <person name="He C.Y."/>
            <person name="Keren R."/>
            <person name="Whittaker M."/>
            <person name="Farag I.F."/>
            <person name="Doudna J."/>
            <person name="Cate J.H.D."/>
            <person name="Banfield J.F."/>
        </authorList>
    </citation>
    <scope>NUCLEOTIDE SEQUENCE [LARGE SCALE GENOMIC DNA]</scope>
    <source>
        <strain evidence="2">NC_groundwater_541_Ag_S-0.1um_46_50</strain>
    </source>
</reference>
<gene>
    <name evidence="2" type="ORF">HYW89_03655</name>
</gene>
<dbReference type="Proteomes" id="UP000595618">
    <property type="component" value="Chromosome"/>
</dbReference>
<organism evidence="2 3">
    <name type="scientific">Candidatus Sungiibacteriota bacterium</name>
    <dbReference type="NCBI Taxonomy" id="2750080"/>
    <lineage>
        <taxon>Bacteria</taxon>
        <taxon>Candidatus Sungiibacteriota</taxon>
    </lineage>
</organism>
<comment type="similarity">
    <text evidence="1">Belongs to the CutA family.</text>
</comment>
<dbReference type="AlphaFoldDB" id="A0A7T5RJ54"/>
<evidence type="ECO:0000256" key="1">
    <source>
        <dbReference type="ARBA" id="ARBA00010169"/>
    </source>
</evidence>
<dbReference type="InterPro" id="IPR011322">
    <property type="entry name" value="N-reg_PII-like_a/b"/>
</dbReference>
<dbReference type="InterPro" id="IPR004323">
    <property type="entry name" value="Ion_tolerance_CutA"/>
</dbReference>
<name>A0A7T5RJ54_9BACT</name>
<dbReference type="GO" id="GO:0005507">
    <property type="term" value="F:copper ion binding"/>
    <property type="evidence" value="ECO:0007669"/>
    <property type="project" value="TreeGrafter"/>
</dbReference>
<dbReference type="GO" id="GO:0010038">
    <property type="term" value="P:response to metal ion"/>
    <property type="evidence" value="ECO:0007669"/>
    <property type="project" value="InterPro"/>
</dbReference>
<evidence type="ECO:0000313" key="3">
    <source>
        <dbReference type="Proteomes" id="UP000595618"/>
    </source>
</evidence>
<evidence type="ECO:0000313" key="2">
    <source>
        <dbReference type="EMBL" id="QQG45069.1"/>
    </source>
</evidence>
<dbReference type="SUPFAM" id="SSF54913">
    <property type="entry name" value="GlnB-like"/>
    <property type="match status" value="1"/>
</dbReference>
<proteinExistence type="inferred from homology"/>
<protein>
    <submittedName>
        <fullName evidence="2">Divalent-cation tolerance protein CutA</fullName>
    </submittedName>
</protein>